<dbReference type="Proteomes" id="UP001500804">
    <property type="component" value="Unassembled WGS sequence"/>
</dbReference>
<organism evidence="2 3">
    <name type="scientific">Pseudonocardia adelaidensis</name>
    <dbReference type="NCBI Taxonomy" id="648754"/>
    <lineage>
        <taxon>Bacteria</taxon>
        <taxon>Bacillati</taxon>
        <taxon>Actinomycetota</taxon>
        <taxon>Actinomycetes</taxon>
        <taxon>Pseudonocardiales</taxon>
        <taxon>Pseudonocardiaceae</taxon>
        <taxon>Pseudonocardia</taxon>
    </lineage>
</organism>
<reference evidence="3" key="1">
    <citation type="journal article" date="2019" name="Int. J. Syst. Evol. Microbiol.">
        <title>The Global Catalogue of Microorganisms (GCM) 10K type strain sequencing project: providing services to taxonomists for standard genome sequencing and annotation.</title>
        <authorList>
            <consortium name="The Broad Institute Genomics Platform"/>
            <consortium name="The Broad Institute Genome Sequencing Center for Infectious Disease"/>
            <person name="Wu L."/>
            <person name="Ma J."/>
        </authorList>
    </citation>
    <scope>NUCLEOTIDE SEQUENCE [LARGE SCALE GENOMIC DNA]</scope>
    <source>
        <strain evidence="3">JCM 18302</strain>
    </source>
</reference>
<gene>
    <name evidence="2" type="ORF">GCM10023320_05120</name>
</gene>
<keyword evidence="3" id="KW-1185">Reference proteome</keyword>
<feature type="transmembrane region" description="Helical" evidence="1">
    <location>
        <begin position="64"/>
        <end position="86"/>
    </location>
</feature>
<keyword evidence="1" id="KW-0812">Transmembrane</keyword>
<name>A0ABP9NAK8_9PSEU</name>
<protein>
    <recommendedName>
        <fullName evidence="4">ABC-type transport system involved in multi-copper enzyme maturation permease subunit</fullName>
    </recommendedName>
</protein>
<feature type="transmembrane region" description="Helical" evidence="1">
    <location>
        <begin position="177"/>
        <end position="198"/>
    </location>
</feature>
<keyword evidence="1" id="KW-0472">Membrane</keyword>
<feature type="transmembrane region" description="Helical" evidence="1">
    <location>
        <begin position="144"/>
        <end position="165"/>
    </location>
</feature>
<sequence length="280" mass="28157">MARGMRVGPVAAPVRAEFRKVVSTRLWWGLLIPVALLSSTINLFGGAFTAAFDEAERLPLLLGSLAYALGLTSVFAAVHGVAAAAGEHRHRTITTTYLTTRGRAPVLLAKMLVSAGVGACYAIATVVTGVLAGTVADAGVAFPGVAPLAATALIGVAVSALWGALGAAFGTAVSNQVSALVALLLYLMAGELLVGALLDGAESRSVRALSSYLPGNAGEVAVYGIPVNEIAGPVTGPQVVELLAGVTSPPGWGVALVVLAAWTAVVGAVGWLVAARRDIT</sequence>
<evidence type="ECO:0000313" key="2">
    <source>
        <dbReference type="EMBL" id="GAA5111760.1"/>
    </source>
</evidence>
<comment type="caution">
    <text evidence="2">The sequence shown here is derived from an EMBL/GenBank/DDBJ whole genome shotgun (WGS) entry which is preliminary data.</text>
</comment>
<feature type="transmembrane region" description="Helical" evidence="1">
    <location>
        <begin position="26"/>
        <end position="52"/>
    </location>
</feature>
<feature type="transmembrane region" description="Helical" evidence="1">
    <location>
        <begin position="107"/>
        <end position="132"/>
    </location>
</feature>
<proteinExistence type="predicted"/>
<dbReference type="EMBL" id="BAABJO010000002">
    <property type="protein sequence ID" value="GAA5111760.1"/>
    <property type="molecule type" value="Genomic_DNA"/>
</dbReference>
<accession>A0ABP9NAK8</accession>
<evidence type="ECO:0000313" key="3">
    <source>
        <dbReference type="Proteomes" id="UP001500804"/>
    </source>
</evidence>
<keyword evidence="1" id="KW-1133">Transmembrane helix</keyword>
<feature type="transmembrane region" description="Helical" evidence="1">
    <location>
        <begin position="252"/>
        <end position="274"/>
    </location>
</feature>
<evidence type="ECO:0000256" key="1">
    <source>
        <dbReference type="SAM" id="Phobius"/>
    </source>
</evidence>
<evidence type="ECO:0008006" key="4">
    <source>
        <dbReference type="Google" id="ProtNLM"/>
    </source>
</evidence>